<dbReference type="SUPFAM" id="SSF51197">
    <property type="entry name" value="Clavaminate synthase-like"/>
    <property type="match status" value="1"/>
</dbReference>
<proteinExistence type="predicted"/>
<name>A0A9X2TEF1_9BACT</name>
<gene>
    <name evidence="7" type="ORF">GGP71_001882</name>
</gene>
<evidence type="ECO:0000313" key="7">
    <source>
        <dbReference type="EMBL" id="MCS3677954.1"/>
    </source>
</evidence>
<dbReference type="Gene3D" id="2.60.120.650">
    <property type="entry name" value="Cupin"/>
    <property type="match status" value="1"/>
</dbReference>
<keyword evidence="5" id="KW-0408">Iron</keyword>
<dbReference type="InterPro" id="IPR046799">
    <property type="entry name" value="ROXA-like_wH"/>
</dbReference>
<keyword evidence="7" id="KW-0689">Ribosomal protein</keyword>
<evidence type="ECO:0000256" key="4">
    <source>
        <dbReference type="ARBA" id="ARBA00023002"/>
    </source>
</evidence>
<dbReference type="PANTHER" id="PTHR13096:SF8">
    <property type="entry name" value="RIBOSOMAL OXYGENASE 1"/>
    <property type="match status" value="1"/>
</dbReference>
<dbReference type="RefSeq" id="WP_259080390.1">
    <property type="nucleotide sequence ID" value="NZ_JANUAU010000005.1"/>
</dbReference>
<evidence type="ECO:0000256" key="3">
    <source>
        <dbReference type="ARBA" id="ARBA00022964"/>
    </source>
</evidence>
<dbReference type="SMART" id="SM00558">
    <property type="entry name" value="JmjC"/>
    <property type="match status" value="1"/>
</dbReference>
<dbReference type="GO" id="GO:0005840">
    <property type="term" value="C:ribosome"/>
    <property type="evidence" value="ECO:0007669"/>
    <property type="project" value="UniProtKB-KW"/>
</dbReference>
<dbReference type="PANTHER" id="PTHR13096">
    <property type="entry name" value="MINA53 MYC INDUCED NUCLEAR ANTIGEN"/>
    <property type="match status" value="1"/>
</dbReference>
<organism evidence="7 8">
    <name type="scientific">Salinibacter ruber</name>
    <dbReference type="NCBI Taxonomy" id="146919"/>
    <lineage>
        <taxon>Bacteria</taxon>
        <taxon>Pseudomonadati</taxon>
        <taxon>Rhodothermota</taxon>
        <taxon>Rhodothermia</taxon>
        <taxon>Rhodothermales</taxon>
        <taxon>Salinibacteraceae</taxon>
        <taxon>Salinibacter</taxon>
    </lineage>
</organism>
<dbReference type="Pfam" id="PF20514">
    <property type="entry name" value="WHD_ROXA"/>
    <property type="match status" value="1"/>
</dbReference>
<comment type="caution">
    <text evidence="7">The sequence shown here is derived from an EMBL/GenBank/DDBJ whole genome shotgun (WGS) entry which is preliminary data.</text>
</comment>
<dbReference type="Pfam" id="PF08007">
    <property type="entry name" value="JmjC_2"/>
    <property type="match status" value="1"/>
</dbReference>
<evidence type="ECO:0000256" key="1">
    <source>
        <dbReference type="ARBA" id="ARBA00001954"/>
    </source>
</evidence>
<evidence type="ECO:0000256" key="5">
    <source>
        <dbReference type="ARBA" id="ARBA00023004"/>
    </source>
</evidence>
<dbReference type="Proteomes" id="UP001155027">
    <property type="component" value="Unassembled WGS sequence"/>
</dbReference>
<reference evidence="7" key="1">
    <citation type="submission" date="2022-08" db="EMBL/GenBank/DDBJ databases">
        <title>Genomic Encyclopedia of Type Strains, Phase V (KMG-V): Genome sequencing to study the core and pangenomes of soil and plant-associated prokaryotes.</title>
        <authorList>
            <person name="Whitman W."/>
        </authorList>
    </citation>
    <scope>NUCLEOTIDE SEQUENCE</scope>
    <source>
        <strain evidence="7">0</strain>
    </source>
</reference>
<dbReference type="AlphaFoldDB" id="A0A9X2TEF1"/>
<evidence type="ECO:0000256" key="2">
    <source>
        <dbReference type="ARBA" id="ARBA00022723"/>
    </source>
</evidence>
<protein>
    <submittedName>
        <fullName evidence="7">50S ribosomal protein L16 3-hydroxylase</fullName>
        <ecNumber evidence="7">1.14.11.47</ecNumber>
    </submittedName>
</protein>
<accession>A0A9X2TEF1</accession>
<dbReference type="GO" id="GO:0046872">
    <property type="term" value="F:metal ion binding"/>
    <property type="evidence" value="ECO:0007669"/>
    <property type="project" value="UniProtKB-KW"/>
</dbReference>
<dbReference type="Gene3D" id="3.40.366.30">
    <property type="entry name" value="50S ribosomal protein L16 arginine hydroxylase, Chain A, Domain 2"/>
    <property type="match status" value="1"/>
</dbReference>
<dbReference type="InterPro" id="IPR003347">
    <property type="entry name" value="JmjC_dom"/>
</dbReference>
<keyword evidence="4 7" id="KW-0560">Oxidoreductase</keyword>
<keyword evidence="3" id="KW-0223">Dioxygenase</keyword>
<evidence type="ECO:0000259" key="6">
    <source>
        <dbReference type="PROSITE" id="PS51184"/>
    </source>
</evidence>
<dbReference type="GO" id="GO:0016706">
    <property type="term" value="F:2-oxoglutarate-dependent dioxygenase activity"/>
    <property type="evidence" value="ECO:0007669"/>
    <property type="project" value="TreeGrafter"/>
</dbReference>
<dbReference type="PROSITE" id="PS51184">
    <property type="entry name" value="JMJC"/>
    <property type="match status" value="1"/>
</dbReference>
<dbReference type="EMBL" id="JANUAU010000005">
    <property type="protein sequence ID" value="MCS3677954.1"/>
    <property type="molecule type" value="Genomic_DNA"/>
</dbReference>
<keyword evidence="2" id="KW-0479">Metal-binding</keyword>
<dbReference type="InterPro" id="IPR039994">
    <property type="entry name" value="NO66-like"/>
</dbReference>
<feature type="domain" description="JmjC" evidence="6">
    <location>
        <begin position="103"/>
        <end position="232"/>
    </location>
</feature>
<dbReference type="EC" id="1.14.11.47" evidence="7"/>
<keyword evidence="7" id="KW-0687">Ribonucleoprotein</keyword>
<sequence length="394" mass="44205">MQPATPTSSVLGDRSPADFLDTYWQERPLVVRDALPDFRSPLSPEELAGLACEDGVESRLILEEGGEHPWELRHGPFASEEFLHLPETHWTLLVQEVDRLIPEVGALLDRFRFLPDWRLDDVMVSYAPTHGTVGPHIDNYDVFLLQGAGHRRWQIGTEPVDDEQIVPDLDVRILADFEAEEEFVLGPGDLLYLPPRVAHYGVATDDQCMTYSVGFRAPRHQDLVGNFLQQAMDTVGPDARYSDPDLSPVDHPGEIHDDARQTVRRLLRDLVRDDDAIDQWFGQYLTRPGRDREAVPPETPVTDDELTDMLRAGHGLRPGPVSRLAFIEHDDGWVTLFANGSPIDLSPDRAYAARLVTGRQQIPSDALTPHLEDDAFVDLLVALVNDGLLEWDAA</sequence>
<evidence type="ECO:0000313" key="8">
    <source>
        <dbReference type="Proteomes" id="UP001155027"/>
    </source>
</evidence>
<comment type="cofactor">
    <cofactor evidence="1">
        <name>Fe(2+)</name>
        <dbReference type="ChEBI" id="CHEBI:29033"/>
    </cofactor>
</comment>